<reference evidence="4" key="1">
    <citation type="journal article" date="2019" name="Int. J. Syst. Evol. Microbiol.">
        <title>The Global Catalogue of Microorganisms (GCM) 10K type strain sequencing project: providing services to taxonomists for standard genome sequencing and annotation.</title>
        <authorList>
            <consortium name="The Broad Institute Genomics Platform"/>
            <consortium name="The Broad Institute Genome Sequencing Center for Infectious Disease"/>
            <person name="Wu L."/>
            <person name="Ma J."/>
        </authorList>
    </citation>
    <scope>NUCLEOTIDE SEQUENCE [LARGE SCALE GENOMIC DNA]</scope>
    <source>
        <strain evidence="4">CGMCC 1.13574</strain>
    </source>
</reference>
<dbReference type="PROSITE" id="PS51782">
    <property type="entry name" value="LYSM"/>
    <property type="match status" value="1"/>
</dbReference>
<dbReference type="SUPFAM" id="SSF54106">
    <property type="entry name" value="LysM domain"/>
    <property type="match status" value="1"/>
</dbReference>
<feature type="compositionally biased region" description="Low complexity" evidence="1">
    <location>
        <begin position="457"/>
        <end position="470"/>
    </location>
</feature>
<feature type="compositionally biased region" description="Basic and acidic residues" evidence="1">
    <location>
        <begin position="238"/>
        <end position="250"/>
    </location>
</feature>
<feature type="compositionally biased region" description="Low complexity" evidence="1">
    <location>
        <begin position="631"/>
        <end position="643"/>
    </location>
</feature>
<accession>A0ABW4ZSR9</accession>
<dbReference type="SMART" id="SM00257">
    <property type="entry name" value="LysM"/>
    <property type="match status" value="1"/>
</dbReference>
<feature type="compositionally biased region" description="Basic and acidic residues" evidence="1">
    <location>
        <begin position="471"/>
        <end position="480"/>
    </location>
</feature>
<evidence type="ECO:0000259" key="2">
    <source>
        <dbReference type="PROSITE" id="PS51782"/>
    </source>
</evidence>
<gene>
    <name evidence="3" type="ORF">ACFSOY_03135</name>
</gene>
<dbReference type="InterPro" id="IPR036779">
    <property type="entry name" value="LysM_dom_sf"/>
</dbReference>
<organism evidence="3 4">
    <name type="scientific">Tumebacillus lipolyticus</name>
    <dbReference type="NCBI Taxonomy" id="1280370"/>
    <lineage>
        <taxon>Bacteria</taxon>
        <taxon>Bacillati</taxon>
        <taxon>Bacillota</taxon>
        <taxon>Bacilli</taxon>
        <taxon>Bacillales</taxon>
        <taxon>Alicyclobacillaceae</taxon>
        <taxon>Tumebacillus</taxon>
    </lineage>
</organism>
<evidence type="ECO:0000256" key="1">
    <source>
        <dbReference type="SAM" id="MobiDB-lite"/>
    </source>
</evidence>
<feature type="compositionally biased region" description="Basic and acidic residues" evidence="1">
    <location>
        <begin position="576"/>
        <end position="585"/>
    </location>
</feature>
<feature type="compositionally biased region" description="Low complexity" evidence="1">
    <location>
        <begin position="315"/>
        <end position="369"/>
    </location>
</feature>
<proteinExistence type="predicted"/>
<evidence type="ECO:0000313" key="4">
    <source>
        <dbReference type="Proteomes" id="UP001597343"/>
    </source>
</evidence>
<feature type="compositionally biased region" description="Polar residues" evidence="1">
    <location>
        <begin position="432"/>
        <end position="448"/>
    </location>
</feature>
<dbReference type="Proteomes" id="UP001597343">
    <property type="component" value="Unassembled WGS sequence"/>
</dbReference>
<comment type="caution">
    <text evidence="3">The sequence shown here is derived from an EMBL/GenBank/DDBJ whole genome shotgun (WGS) entry which is preliminary data.</text>
</comment>
<dbReference type="Gene3D" id="3.10.350.10">
    <property type="entry name" value="LysM domain"/>
    <property type="match status" value="1"/>
</dbReference>
<dbReference type="InterPro" id="IPR018392">
    <property type="entry name" value="LysM"/>
</dbReference>
<feature type="region of interest" description="Disordered" evidence="1">
    <location>
        <begin position="237"/>
        <end position="274"/>
    </location>
</feature>
<evidence type="ECO:0000313" key="3">
    <source>
        <dbReference type="EMBL" id="MFD2169013.1"/>
    </source>
</evidence>
<keyword evidence="4" id="KW-1185">Reference proteome</keyword>
<feature type="compositionally biased region" description="Low complexity" evidence="1">
    <location>
        <begin position="586"/>
        <end position="596"/>
    </location>
</feature>
<feature type="region of interest" description="Disordered" evidence="1">
    <location>
        <begin position="315"/>
        <end position="659"/>
    </location>
</feature>
<protein>
    <submittedName>
        <fullName evidence="3">LysM peptidoglycan-binding domain-containing protein</fullName>
    </submittedName>
</protein>
<dbReference type="CDD" id="cd00118">
    <property type="entry name" value="LysM"/>
    <property type="match status" value="1"/>
</dbReference>
<name>A0ABW4ZSR9_9BACL</name>
<sequence length="766" mass="84457">MNDADMTPSIRIHVDQQLTIDEVSGSEEVEDATLATEITGFDVEDDAYVLKGALSFTGFLRREDRSSLPAEQEEGWEAGDVFDAQTEIAEAQVMPLHHRIPFVLQVPMAAQQDYQRQHGILDVNPKIGQWNAHVLGEKTVHLRAELVIAGLSGGEGYVFRCGTQEEGAFAPKLDQLLDHEEPLSFERLQGQPDGEFEPPFDQIWSLEQAARLSADTAIEPEAAEEDDWLIESPAATAKEQEASFARKAEAAGEEEESDIIFTPDPSLVFPMPEPGTEWARRLEERDDSIAHDQSEQEQYGQGQFGQEQFGLVQFGQEQFRQEQFGQEQFGQEQFGQEQFGQVQYEQGQFGQVQFRQEQFGQGQPRQEQQASAEPDRSNDEQQPSVRFGFDRTSAPHPYAPPSYEFGYGRQTVRPHVVNPSYYTEAEGPADSNAFSNQAPAEQQPSASMTPPRREEAQAGGAEADEFAFVVEEARAEERSIAADSGDQQGAESDAVAQESVIAEAYPQAAETLEDRPYEAEYQFEDEVFDPEAAMQGQATEAVESTPPGSPKLSVGAKHGENGAAWPVKLSSLLGDSKSREEERESSSSAKIPESSSVQAGAPEASESTSESVAKRESSTHQAVEQSVVNRESSSSHQVEVSSVADRESSSLHGATHSIAESLSVEPEVLEALEIQSDSFADRESSTHPLGITTKSFDDDSFWSEMLVGQPESKVTMKFKVVQVEDSLPDLAERYQTSVSELLRANNLQDHDLDIGQILYIPSTRRS</sequence>
<feature type="compositionally biased region" description="Polar residues" evidence="1">
    <location>
        <begin position="619"/>
        <end position="630"/>
    </location>
</feature>
<dbReference type="EMBL" id="JBHUIO010000002">
    <property type="protein sequence ID" value="MFD2169013.1"/>
    <property type="molecule type" value="Genomic_DNA"/>
</dbReference>
<dbReference type="RefSeq" id="WP_386044065.1">
    <property type="nucleotide sequence ID" value="NZ_JBHUIO010000002.1"/>
</dbReference>
<feature type="domain" description="LysM" evidence="2">
    <location>
        <begin position="717"/>
        <end position="760"/>
    </location>
</feature>
<dbReference type="Pfam" id="PF01476">
    <property type="entry name" value="LysM"/>
    <property type="match status" value="1"/>
</dbReference>